<dbReference type="AlphaFoldDB" id="A0A1X2I1M9"/>
<keyword evidence="2" id="KW-1185">Reference proteome</keyword>
<protein>
    <recommendedName>
        <fullName evidence="3">Resolvase/invertase-type recombinase catalytic domain-containing protein</fullName>
    </recommendedName>
</protein>
<evidence type="ECO:0000313" key="2">
    <source>
        <dbReference type="Proteomes" id="UP000193560"/>
    </source>
</evidence>
<dbReference type="EMBL" id="MCGE01000035">
    <property type="protein sequence ID" value="ORZ07450.1"/>
    <property type="molecule type" value="Genomic_DNA"/>
</dbReference>
<proteinExistence type="predicted"/>
<comment type="caution">
    <text evidence="1">The sequence shown here is derived from an EMBL/GenBank/DDBJ whole genome shotgun (WGS) entry which is preliminary data.</text>
</comment>
<name>A0A1X2I1M9_9FUNG</name>
<sequence length="63" mass="7383">MVGYCRKSKLTHENSNDQQRLSQQQVEKLKVISLVDKIFVFVYCKSSDPIVSRDLKKVKQCHQ</sequence>
<dbReference type="Proteomes" id="UP000193560">
    <property type="component" value="Unassembled WGS sequence"/>
</dbReference>
<accession>A0A1X2I1M9</accession>
<evidence type="ECO:0008006" key="3">
    <source>
        <dbReference type="Google" id="ProtNLM"/>
    </source>
</evidence>
<organism evidence="1 2">
    <name type="scientific">Absidia repens</name>
    <dbReference type="NCBI Taxonomy" id="90262"/>
    <lineage>
        <taxon>Eukaryota</taxon>
        <taxon>Fungi</taxon>
        <taxon>Fungi incertae sedis</taxon>
        <taxon>Mucoromycota</taxon>
        <taxon>Mucoromycotina</taxon>
        <taxon>Mucoromycetes</taxon>
        <taxon>Mucorales</taxon>
        <taxon>Cunninghamellaceae</taxon>
        <taxon>Absidia</taxon>
    </lineage>
</organism>
<gene>
    <name evidence="1" type="ORF">BCR42DRAFT_153387</name>
</gene>
<reference evidence="1 2" key="1">
    <citation type="submission" date="2016-07" db="EMBL/GenBank/DDBJ databases">
        <title>Pervasive Adenine N6-methylation of Active Genes in Fungi.</title>
        <authorList>
            <consortium name="DOE Joint Genome Institute"/>
            <person name="Mondo S.J."/>
            <person name="Dannebaum R.O."/>
            <person name="Kuo R.C."/>
            <person name="Labutti K."/>
            <person name="Haridas S."/>
            <person name="Kuo A."/>
            <person name="Salamov A."/>
            <person name="Ahrendt S.R."/>
            <person name="Lipzen A."/>
            <person name="Sullivan W."/>
            <person name="Andreopoulos W.B."/>
            <person name="Clum A."/>
            <person name="Lindquist E."/>
            <person name="Daum C."/>
            <person name="Ramamoorthy G.K."/>
            <person name="Gryganskyi A."/>
            <person name="Culley D."/>
            <person name="Magnuson J.K."/>
            <person name="James T.Y."/>
            <person name="O'Malley M.A."/>
            <person name="Stajich J.E."/>
            <person name="Spatafora J.W."/>
            <person name="Visel A."/>
            <person name="Grigoriev I.V."/>
        </authorList>
    </citation>
    <scope>NUCLEOTIDE SEQUENCE [LARGE SCALE GENOMIC DNA]</scope>
    <source>
        <strain evidence="1 2">NRRL 1336</strain>
    </source>
</reference>
<dbReference type="OrthoDB" id="2282777at2759"/>
<evidence type="ECO:0000313" key="1">
    <source>
        <dbReference type="EMBL" id="ORZ07450.1"/>
    </source>
</evidence>